<feature type="compositionally biased region" description="Basic and acidic residues" evidence="1">
    <location>
        <begin position="68"/>
        <end position="81"/>
    </location>
</feature>
<feature type="non-terminal residue" evidence="2">
    <location>
        <position position="1"/>
    </location>
</feature>
<feature type="compositionally biased region" description="Basic and acidic residues" evidence="1">
    <location>
        <begin position="1"/>
        <end position="35"/>
    </location>
</feature>
<proteinExistence type="predicted"/>
<sequence>DRTGRRRDPSERRWNRRDHQRDVSDGPGGQHDRRLPRGQGLPRHDDHRGAQRRDRPPGDLCRHRHALRRPDRDGPRGRWRL</sequence>
<name>A0A6J4UDJ1_9BACT</name>
<accession>A0A6J4UDJ1</accession>
<feature type="region of interest" description="Disordered" evidence="1">
    <location>
        <begin position="1"/>
        <end position="81"/>
    </location>
</feature>
<dbReference type="AlphaFoldDB" id="A0A6J4UDJ1"/>
<organism evidence="2">
    <name type="scientific">uncultured Thermomicrobiales bacterium</name>
    <dbReference type="NCBI Taxonomy" id="1645740"/>
    <lineage>
        <taxon>Bacteria</taxon>
        <taxon>Pseudomonadati</taxon>
        <taxon>Thermomicrobiota</taxon>
        <taxon>Thermomicrobia</taxon>
        <taxon>Thermomicrobiales</taxon>
        <taxon>environmental samples</taxon>
    </lineage>
</organism>
<feature type="non-terminal residue" evidence="2">
    <location>
        <position position="81"/>
    </location>
</feature>
<protein>
    <submittedName>
        <fullName evidence="2">Uncharacterized protein</fullName>
    </submittedName>
</protein>
<dbReference type="EMBL" id="CADCWK010000027">
    <property type="protein sequence ID" value="CAA9544660.1"/>
    <property type="molecule type" value="Genomic_DNA"/>
</dbReference>
<evidence type="ECO:0000256" key="1">
    <source>
        <dbReference type="SAM" id="MobiDB-lite"/>
    </source>
</evidence>
<feature type="compositionally biased region" description="Basic and acidic residues" evidence="1">
    <location>
        <begin position="42"/>
        <end position="61"/>
    </location>
</feature>
<gene>
    <name evidence="2" type="ORF">AVDCRST_MAG33-329</name>
</gene>
<evidence type="ECO:0000313" key="2">
    <source>
        <dbReference type="EMBL" id="CAA9544660.1"/>
    </source>
</evidence>
<reference evidence="2" key="1">
    <citation type="submission" date="2020-02" db="EMBL/GenBank/DDBJ databases">
        <authorList>
            <person name="Meier V. D."/>
        </authorList>
    </citation>
    <scope>NUCLEOTIDE SEQUENCE</scope>
    <source>
        <strain evidence="2">AVDCRST_MAG33</strain>
    </source>
</reference>